<evidence type="ECO:0000313" key="2">
    <source>
        <dbReference type="Proteomes" id="UP001054945"/>
    </source>
</evidence>
<accession>A0AAV4PBE5</accession>
<dbReference type="EMBL" id="BPLR01004296">
    <property type="protein sequence ID" value="GIX93788.1"/>
    <property type="molecule type" value="Genomic_DNA"/>
</dbReference>
<keyword evidence="2" id="KW-1185">Reference proteome</keyword>
<dbReference type="Proteomes" id="UP001054945">
    <property type="component" value="Unassembled WGS sequence"/>
</dbReference>
<organism evidence="1 2">
    <name type="scientific">Caerostris extrusa</name>
    <name type="common">Bark spider</name>
    <name type="synonym">Caerostris bankana</name>
    <dbReference type="NCBI Taxonomy" id="172846"/>
    <lineage>
        <taxon>Eukaryota</taxon>
        <taxon>Metazoa</taxon>
        <taxon>Ecdysozoa</taxon>
        <taxon>Arthropoda</taxon>
        <taxon>Chelicerata</taxon>
        <taxon>Arachnida</taxon>
        <taxon>Araneae</taxon>
        <taxon>Araneomorphae</taxon>
        <taxon>Entelegynae</taxon>
        <taxon>Araneoidea</taxon>
        <taxon>Araneidae</taxon>
        <taxon>Caerostris</taxon>
    </lineage>
</organism>
<proteinExistence type="predicted"/>
<evidence type="ECO:0000313" key="1">
    <source>
        <dbReference type="EMBL" id="GIX93788.1"/>
    </source>
</evidence>
<sequence>MKILIVVKVGYCSMAFIWDEAGFRMQMPCTLPGVLRLGKRSGKRLENSGDVSTTEFGKYNGPLHFRET</sequence>
<gene>
    <name evidence="1" type="ORF">CEXT_662791</name>
</gene>
<comment type="caution">
    <text evidence="1">The sequence shown here is derived from an EMBL/GenBank/DDBJ whole genome shotgun (WGS) entry which is preliminary data.</text>
</comment>
<reference evidence="1 2" key="1">
    <citation type="submission" date="2021-06" db="EMBL/GenBank/DDBJ databases">
        <title>Caerostris extrusa draft genome.</title>
        <authorList>
            <person name="Kono N."/>
            <person name="Arakawa K."/>
        </authorList>
    </citation>
    <scope>NUCLEOTIDE SEQUENCE [LARGE SCALE GENOMIC DNA]</scope>
</reference>
<dbReference type="AlphaFoldDB" id="A0AAV4PBE5"/>
<protein>
    <submittedName>
        <fullName evidence="1">Uncharacterized protein</fullName>
    </submittedName>
</protein>
<name>A0AAV4PBE5_CAEEX</name>